<dbReference type="SUPFAM" id="SSF53335">
    <property type="entry name" value="S-adenosyl-L-methionine-dependent methyltransferases"/>
    <property type="match status" value="1"/>
</dbReference>
<comment type="caution">
    <text evidence="2">The sequence shown here is derived from an EMBL/GenBank/DDBJ whole genome shotgun (WGS) entry which is preliminary data.</text>
</comment>
<proteinExistence type="predicted"/>
<dbReference type="InterPro" id="IPR029063">
    <property type="entry name" value="SAM-dependent_MTases_sf"/>
</dbReference>
<dbReference type="Gene3D" id="3.40.50.150">
    <property type="entry name" value="Vaccinia Virus protein VP39"/>
    <property type="match status" value="1"/>
</dbReference>
<organism evidence="2 3">
    <name type="scientific">Rotaria sordida</name>
    <dbReference type="NCBI Taxonomy" id="392033"/>
    <lineage>
        <taxon>Eukaryota</taxon>
        <taxon>Metazoa</taxon>
        <taxon>Spiralia</taxon>
        <taxon>Gnathifera</taxon>
        <taxon>Rotifera</taxon>
        <taxon>Eurotatoria</taxon>
        <taxon>Bdelloidea</taxon>
        <taxon>Philodinida</taxon>
        <taxon>Philodinidae</taxon>
        <taxon>Rotaria</taxon>
    </lineage>
</organism>
<accession>A0A814VF25</accession>
<dbReference type="PANTHER" id="PTHR45036:SF1">
    <property type="entry name" value="METHYLTRANSFERASE LIKE 7A"/>
    <property type="match status" value="1"/>
</dbReference>
<evidence type="ECO:0000313" key="2">
    <source>
        <dbReference type="EMBL" id="CAF1187300.1"/>
    </source>
</evidence>
<gene>
    <name evidence="2" type="ORF">RFH988_LOCUS23850</name>
</gene>
<dbReference type="Proteomes" id="UP000663882">
    <property type="component" value="Unassembled WGS sequence"/>
</dbReference>
<name>A0A814VF25_9BILA</name>
<dbReference type="CDD" id="cd02440">
    <property type="entry name" value="AdoMet_MTases"/>
    <property type="match status" value="1"/>
</dbReference>
<dbReference type="PANTHER" id="PTHR45036">
    <property type="entry name" value="METHYLTRANSFERASE LIKE 7B"/>
    <property type="match status" value="1"/>
</dbReference>
<dbReference type="InterPro" id="IPR013216">
    <property type="entry name" value="Methyltransf_11"/>
</dbReference>
<dbReference type="EMBL" id="CAJNOO010001685">
    <property type="protein sequence ID" value="CAF1187300.1"/>
    <property type="molecule type" value="Genomic_DNA"/>
</dbReference>
<dbReference type="InterPro" id="IPR052356">
    <property type="entry name" value="Thiol_S-MT"/>
</dbReference>
<feature type="domain" description="Methyltransferase type 11" evidence="1">
    <location>
        <begin position="182"/>
        <end position="282"/>
    </location>
</feature>
<dbReference type="GO" id="GO:0008757">
    <property type="term" value="F:S-adenosylmethionine-dependent methyltransferase activity"/>
    <property type="evidence" value="ECO:0007669"/>
    <property type="project" value="InterPro"/>
</dbReference>
<dbReference type="OrthoDB" id="416496at2759"/>
<sequence>MFKQFESSNKKTVNIVTIFEDLSNELLFDIFEYFDAYQLYLTFGQLNGRFNLLLATTRVHFDLDPIPLNEFPSFTLSPNFNHILSFTSRNLEKTRSWLFDNNEVLQQFSKIRALTLFDVTYGIINRLHERLPSLKSTLIYANIAIAVVAGFLNKISDENNTAMMALRCDEVLSHSRIHGHVLEIGAGTGINLACLHNNTRIIDYIGMEPNTHMYSYIQTAIKRWNVPFEVRLSSNSATAMTDVESNSIDTIIMIFVLCSVPDPLSKELLIEAHRVLKSGGELHLLEHIAADSNMKPMMYAFQRFIEPAWTIIGDGCRFKPTTNYLDQMKTIFTKVSYQKIEIPIPIIVARDGIKGVLTK</sequence>
<protein>
    <recommendedName>
        <fullName evidence="1">Methyltransferase type 11 domain-containing protein</fullName>
    </recommendedName>
</protein>
<dbReference type="AlphaFoldDB" id="A0A814VF25"/>
<evidence type="ECO:0000259" key="1">
    <source>
        <dbReference type="Pfam" id="PF08241"/>
    </source>
</evidence>
<dbReference type="Pfam" id="PF08241">
    <property type="entry name" value="Methyltransf_11"/>
    <property type="match status" value="1"/>
</dbReference>
<evidence type="ECO:0000313" key="3">
    <source>
        <dbReference type="Proteomes" id="UP000663882"/>
    </source>
</evidence>
<reference evidence="2" key="1">
    <citation type="submission" date="2021-02" db="EMBL/GenBank/DDBJ databases">
        <authorList>
            <person name="Nowell W R."/>
        </authorList>
    </citation>
    <scope>NUCLEOTIDE SEQUENCE</scope>
</reference>